<proteinExistence type="predicted"/>
<protein>
    <submittedName>
        <fullName evidence="3">Uncharacterized protein</fullName>
    </submittedName>
</protein>
<gene>
    <name evidence="3" type="ORF">AVDCRST_MAG73-2535</name>
</gene>
<keyword evidence="2" id="KW-0472">Membrane</keyword>
<evidence type="ECO:0000256" key="1">
    <source>
        <dbReference type="SAM" id="MobiDB-lite"/>
    </source>
</evidence>
<feature type="region of interest" description="Disordered" evidence="1">
    <location>
        <begin position="1"/>
        <end position="63"/>
    </location>
</feature>
<sequence>MARRPNRSQQRAMEVRAAATMPRPSVDVLPSAPATEDATPVGRAAARRSAPAAGRGRAVASARPATISRQEEYRYIRQDLRRLLLTAGGLLVVMLVLLAVLDV</sequence>
<dbReference type="EMBL" id="CADCWE010000171">
    <property type="protein sequence ID" value="CAA9547583.1"/>
    <property type="molecule type" value="Genomic_DNA"/>
</dbReference>
<reference evidence="3" key="1">
    <citation type="submission" date="2020-02" db="EMBL/GenBank/DDBJ databases">
        <authorList>
            <person name="Meier V. D."/>
        </authorList>
    </citation>
    <scope>NUCLEOTIDE SEQUENCE</scope>
    <source>
        <strain evidence="3">AVDCRST_MAG73</strain>
    </source>
</reference>
<keyword evidence="2" id="KW-0812">Transmembrane</keyword>
<evidence type="ECO:0000313" key="3">
    <source>
        <dbReference type="EMBL" id="CAA9547583.1"/>
    </source>
</evidence>
<evidence type="ECO:0000256" key="2">
    <source>
        <dbReference type="SAM" id="Phobius"/>
    </source>
</evidence>
<accession>A0A6J4UDI2</accession>
<dbReference type="AlphaFoldDB" id="A0A6J4UDI2"/>
<name>A0A6J4UDI2_9BACT</name>
<feature type="compositionally biased region" description="Low complexity" evidence="1">
    <location>
        <begin position="40"/>
        <end position="63"/>
    </location>
</feature>
<feature type="transmembrane region" description="Helical" evidence="2">
    <location>
        <begin position="83"/>
        <end position="101"/>
    </location>
</feature>
<organism evidence="3">
    <name type="scientific">uncultured Thermomicrobiales bacterium</name>
    <dbReference type="NCBI Taxonomy" id="1645740"/>
    <lineage>
        <taxon>Bacteria</taxon>
        <taxon>Pseudomonadati</taxon>
        <taxon>Thermomicrobiota</taxon>
        <taxon>Thermomicrobia</taxon>
        <taxon>Thermomicrobiales</taxon>
        <taxon>environmental samples</taxon>
    </lineage>
</organism>
<keyword evidence="2" id="KW-1133">Transmembrane helix</keyword>